<evidence type="ECO:0000259" key="1">
    <source>
        <dbReference type="Pfam" id="PF04972"/>
    </source>
</evidence>
<proteinExistence type="predicted"/>
<gene>
    <name evidence="2" type="ORF">ACFFSA_15030</name>
</gene>
<dbReference type="Pfam" id="PF04972">
    <property type="entry name" value="BON"/>
    <property type="match status" value="1"/>
</dbReference>
<evidence type="ECO:0000313" key="2">
    <source>
        <dbReference type="EMBL" id="MFB9624397.1"/>
    </source>
</evidence>
<organism evidence="2 3">
    <name type="scientific">Nonomuraea helvata</name>
    <dbReference type="NCBI Taxonomy" id="37484"/>
    <lineage>
        <taxon>Bacteria</taxon>
        <taxon>Bacillati</taxon>
        <taxon>Actinomycetota</taxon>
        <taxon>Actinomycetes</taxon>
        <taxon>Streptosporangiales</taxon>
        <taxon>Streptosporangiaceae</taxon>
        <taxon>Nonomuraea</taxon>
    </lineage>
</organism>
<protein>
    <submittedName>
        <fullName evidence="2">BON domain-containing protein</fullName>
    </submittedName>
</protein>
<evidence type="ECO:0000313" key="3">
    <source>
        <dbReference type="Proteomes" id="UP001589532"/>
    </source>
</evidence>
<accession>A0ABV5RY87</accession>
<keyword evidence="3" id="KW-1185">Reference proteome</keyword>
<reference evidence="2 3" key="1">
    <citation type="submission" date="2024-09" db="EMBL/GenBank/DDBJ databases">
        <authorList>
            <person name="Sun Q."/>
            <person name="Mori K."/>
        </authorList>
    </citation>
    <scope>NUCLEOTIDE SEQUENCE [LARGE SCALE GENOMIC DNA]</scope>
    <source>
        <strain evidence="2 3">JCM 3143</strain>
    </source>
</reference>
<comment type="caution">
    <text evidence="2">The sequence shown here is derived from an EMBL/GenBank/DDBJ whole genome shotgun (WGS) entry which is preliminary data.</text>
</comment>
<name>A0ABV5RY87_9ACTN</name>
<dbReference type="InterPro" id="IPR007055">
    <property type="entry name" value="BON_dom"/>
</dbReference>
<sequence length="85" mass="9490">MFLRPATDIERQVREAVQAVPGDVTDLRITVADAVVTLSGRYDERSHAIVVVRMIERIDSVVAVHDELKWKHDDIADLPVVWGGA</sequence>
<dbReference type="Proteomes" id="UP001589532">
    <property type="component" value="Unassembled WGS sequence"/>
</dbReference>
<feature type="domain" description="BON" evidence="1">
    <location>
        <begin position="7"/>
        <end position="71"/>
    </location>
</feature>
<dbReference type="EMBL" id="JBHMBW010000012">
    <property type="protein sequence ID" value="MFB9624397.1"/>
    <property type="molecule type" value="Genomic_DNA"/>
</dbReference>
<dbReference type="RefSeq" id="WP_344985598.1">
    <property type="nucleotide sequence ID" value="NZ_BAAAXV010000001.1"/>
</dbReference>